<accession>A0AAI8ZJY8</accession>
<dbReference type="Proteomes" id="UP000012170">
    <property type="component" value="Chromosome"/>
</dbReference>
<evidence type="ECO:0000313" key="2">
    <source>
        <dbReference type="EMBL" id="CCE76412.1"/>
    </source>
</evidence>
<reference evidence="3" key="2">
    <citation type="submission" date="2013-04" db="EMBL/GenBank/DDBJ databases">
        <title>The genome sequence of the maize-pathogen Clavibacter michiganensis subsp. nebraskensis.</title>
        <authorList>
            <person name="Gartemann K.H."/>
            <person name="Blom J."/>
            <person name="Dreiseikelmann B."/>
            <person name="Fluegel M."/>
            <person name="Jaenicke S."/>
            <person name="Linke B."/>
            <person name="Sczcepanowski R."/>
            <person name="Wittmann J."/>
            <person name="Goesmann A."/>
            <person name="Puehler A."/>
            <person name="Eichenlaub R."/>
            <person name="Rueckert C."/>
        </authorList>
    </citation>
    <scope>NUCLEOTIDE SEQUENCE [LARGE SCALE GENOMIC DNA]</scope>
    <source>
        <strain evidence="3">NCPPB 2581</strain>
    </source>
</reference>
<name>A0AAI8ZJY8_9MICO</name>
<organism evidence="2 3">
    <name type="scientific">Clavibacter nebraskensis NCPPB 2581</name>
    <dbReference type="NCBI Taxonomy" id="1097677"/>
    <lineage>
        <taxon>Bacteria</taxon>
        <taxon>Bacillati</taxon>
        <taxon>Actinomycetota</taxon>
        <taxon>Actinomycetes</taxon>
        <taxon>Micrococcales</taxon>
        <taxon>Microbacteriaceae</taxon>
        <taxon>Clavibacter</taxon>
    </lineage>
</organism>
<keyword evidence="1" id="KW-0732">Signal</keyword>
<proteinExistence type="predicted"/>
<gene>
    <name evidence="2" type="ORF">CMN_02477</name>
</gene>
<evidence type="ECO:0008006" key="4">
    <source>
        <dbReference type="Google" id="ProtNLM"/>
    </source>
</evidence>
<protein>
    <recommendedName>
        <fullName evidence="4">Secreted protein</fullName>
    </recommendedName>
</protein>
<reference evidence="2 3" key="1">
    <citation type="submission" date="2011-11" db="EMBL/GenBank/DDBJ databases">
        <authorList>
            <person name="Gartemann K."/>
        </authorList>
    </citation>
    <scope>NUCLEOTIDE SEQUENCE [LARGE SCALE GENOMIC DNA]</scope>
    <source>
        <strain evidence="3">NCPPB 2581</strain>
    </source>
</reference>
<evidence type="ECO:0000313" key="3">
    <source>
        <dbReference type="Proteomes" id="UP000012170"/>
    </source>
</evidence>
<evidence type="ECO:0000256" key="1">
    <source>
        <dbReference type="SAM" id="SignalP"/>
    </source>
</evidence>
<dbReference type="AlphaFoldDB" id="A0AAI8ZJY8"/>
<dbReference type="KEGG" id="cmc:CMN_02477"/>
<feature type="signal peptide" evidence="1">
    <location>
        <begin position="1"/>
        <end position="29"/>
    </location>
</feature>
<sequence length="211" mass="21773">MESVRISILAAGIAVASLFAVGLPDQAQAAASASDNVVTFSEFISDFGVSPGTASALEAKFAELPDDVQDSYLADPNSLFTFGPVVVATSTPSTTPHFSTMAAAVRTRQVVDKQAVRVFGVEVGNFTSSYTFEATAGAVKRNLECVGSFSGFGLAGSTSSSDYVSKGRGTCSARHTMSYAFTGAPLSFTKLHTVSTVVGDPTRGTGSIRNV</sequence>
<feature type="chain" id="PRO_5042503125" description="Secreted protein" evidence="1">
    <location>
        <begin position="30"/>
        <end position="211"/>
    </location>
</feature>
<dbReference type="EMBL" id="HE614873">
    <property type="protein sequence ID" value="CCE76412.1"/>
    <property type="molecule type" value="Genomic_DNA"/>
</dbReference>